<feature type="domain" description="Saccharopine dehydrogenase NADP binding" evidence="2">
    <location>
        <begin position="7"/>
        <end position="135"/>
    </location>
</feature>
<keyword evidence="5" id="KW-1185">Reference proteome</keyword>
<evidence type="ECO:0000259" key="2">
    <source>
        <dbReference type="Pfam" id="PF03435"/>
    </source>
</evidence>
<dbReference type="InterPro" id="IPR036291">
    <property type="entry name" value="NAD(P)-bd_dom_sf"/>
</dbReference>
<dbReference type="PANTHER" id="PTHR43796:SF2">
    <property type="entry name" value="CARBOXYNORSPERMIDINE SYNTHASE"/>
    <property type="match status" value="1"/>
</dbReference>
<proteinExistence type="predicted"/>
<dbReference type="PANTHER" id="PTHR43796">
    <property type="entry name" value="CARBOXYNORSPERMIDINE SYNTHASE"/>
    <property type="match status" value="1"/>
</dbReference>
<evidence type="ECO:0000259" key="3">
    <source>
        <dbReference type="Pfam" id="PF16653"/>
    </source>
</evidence>
<reference evidence="5" key="1">
    <citation type="submission" date="2019-01" db="EMBL/GenBank/DDBJ databases">
        <title>Gri0909 isolated from a small marine red alga.</title>
        <authorList>
            <person name="Kim J."/>
            <person name="Jeong S.E."/>
            <person name="Jeon C.O."/>
        </authorList>
    </citation>
    <scope>NUCLEOTIDE SEQUENCE [LARGE SCALE GENOMIC DNA]</scope>
    <source>
        <strain evidence="5">Gri0909</strain>
    </source>
</reference>
<comment type="caution">
    <text evidence="4">The sequence shown here is derived from an EMBL/GenBank/DDBJ whole genome shotgun (WGS) entry which is preliminary data.</text>
</comment>
<feature type="compositionally biased region" description="Polar residues" evidence="1">
    <location>
        <begin position="413"/>
        <end position="423"/>
    </location>
</feature>
<dbReference type="RefSeq" id="WP_127764490.1">
    <property type="nucleotide sequence ID" value="NZ_SADE01000001.1"/>
</dbReference>
<dbReference type="SUPFAM" id="SSF51735">
    <property type="entry name" value="NAD(P)-binding Rossmann-fold domains"/>
    <property type="match status" value="1"/>
</dbReference>
<gene>
    <name evidence="4" type="ORF">EOI86_07640</name>
</gene>
<dbReference type="InterPro" id="IPR005097">
    <property type="entry name" value="Sacchrp_dh_NADP-bd"/>
</dbReference>
<accession>A0A3S2VQ92</accession>
<dbReference type="InterPro" id="IPR032095">
    <property type="entry name" value="Sacchrp_dh-like_C"/>
</dbReference>
<sequence>MAKPNLLIVGAGGVGAVAAHKAAQFAEDFGSIALASRTEAKLQQVAQDVVDRNPDITLGEDIVTETVDARNKEEVASLIRKVDAGIVLNLATPYCNTAIMDACIETGADYLDTAVAEEEHVENVPAPWYANFEWPRKPDFDKADTNAVLGIGFDPGVVNVFCAYAKRHLLDAIDSIDIIDVNGGDHGRYFATNFDPDTNLREIREDVIYWEDGEFKTIPHHSRKMTVDLPVVGEHDVYSMGHDELHSLPRAFPEAKRIEFWMGFGERYLRVFDVLENLGLISSIPVEVEGVEMAPLKMVKAVLPDPATLAEGYTGEVCIGCDIRGTKNGKPRRVFIYSTCDHTECFREVGSQAISYTTGVPAIAAALMLARGEWDPKTMVNVEELNPDPFLDVMPKVGIDWKVMDLPVDGSWPETSGHNSAGSDASAGQGRA</sequence>
<dbReference type="Gene3D" id="3.40.50.720">
    <property type="entry name" value="NAD(P)-binding Rossmann-like Domain"/>
    <property type="match status" value="1"/>
</dbReference>
<dbReference type="AlphaFoldDB" id="A0A3S2VQ92"/>
<dbReference type="Proteomes" id="UP000287447">
    <property type="component" value="Unassembled WGS sequence"/>
</dbReference>
<protein>
    <submittedName>
        <fullName evidence="4">Saccharopine dehydrogenase family protein</fullName>
    </submittedName>
</protein>
<evidence type="ECO:0000256" key="1">
    <source>
        <dbReference type="SAM" id="MobiDB-lite"/>
    </source>
</evidence>
<dbReference type="EMBL" id="SADE01000001">
    <property type="protein sequence ID" value="RVU39118.1"/>
    <property type="molecule type" value="Genomic_DNA"/>
</dbReference>
<dbReference type="OrthoDB" id="9769367at2"/>
<evidence type="ECO:0000313" key="5">
    <source>
        <dbReference type="Proteomes" id="UP000287447"/>
    </source>
</evidence>
<organism evidence="4 5">
    <name type="scientific">Hwanghaeella grinnelliae</name>
    <dbReference type="NCBI Taxonomy" id="2500179"/>
    <lineage>
        <taxon>Bacteria</taxon>
        <taxon>Pseudomonadati</taxon>
        <taxon>Pseudomonadota</taxon>
        <taxon>Alphaproteobacteria</taxon>
        <taxon>Rhodospirillales</taxon>
        <taxon>Rhodospirillaceae</taxon>
        <taxon>Hwanghaeella</taxon>
    </lineage>
</organism>
<feature type="region of interest" description="Disordered" evidence="1">
    <location>
        <begin position="410"/>
        <end position="432"/>
    </location>
</feature>
<dbReference type="Pfam" id="PF03435">
    <property type="entry name" value="Sacchrp_dh_NADP"/>
    <property type="match status" value="1"/>
</dbReference>
<feature type="domain" description="Saccharopine dehydrogenase-like C-terminal" evidence="3">
    <location>
        <begin position="152"/>
        <end position="399"/>
    </location>
</feature>
<name>A0A3S2VQ92_9PROT</name>
<evidence type="ECO:0000313" key="4">
    <source>
        <dbReference type="EMBL" id="RVU39118.1"/>
    </source>
</evidence>
<dbReference type="Gene3D" id="3.30.360.10">
    <property type="entry name" value="Dihydrodipicolinate Reductase, domain 2"/>
    <property type="match status" value="1"/>
</dbReference>
<dbReference type="Pfam" id="PF16653">
    <property type="entry name" value="Sacchrp_dh_C"/>
    <property type="match status" value="1"/>
</dbReference>